<comment type="caution">
    <text evidence="6">The sequence shown here is derived from an EMBL/GenBank/DDBJ whole genome shotgun (WGS) entry which is preliminary data.</text>
</comment>
<feature type="non-terminal residue" evidence="6">
    <location>
        <position position="1"/>
    </location>
</feature>
<evidence type="ECO:0000313" key="6">
    <source>
        <dbReference type="EMBL" id="KAK7495755.1"/>
    </source>
</evidence>
<proteinExistence type="inferred from homology"/>
<dbReference type="InterPro" id="IPR008967">
    <property type="entry name" value="p53-like_TF_DNA-bd_sf"/>
</dbReference>
<comment type="similarity">
    <text evidence="1">Belongs to the transcription factor STAT family.</text>
</comment>
<reference evidence="6 7" key="1">
    <citation type="journal article" date="2023" name="Sci. Data">
        <title>Genome assembly of the Korean intertidal mud-creeper Batillaria attramentaria.</title>
        <authorList>
            <person name="Patra A.K."/>
            <person name="Ho P.T."/>
            <person name="Jun S."/>
            <person name="Lee S.J."/>
            <person name="Kim Y."/>
            <person name="Won Y.J."/>
        </authorList>
    </citation>
    <scope>NUCLEOTIDE SEQUENCE [LARGE SCALE GENOMIC DNA]</scope>
    <source>
        <strain evidence="6">Wonlab-2016</strain>
    </source>
</reference>
<dbReference type="InterPro" id="IPR001217">
    <property type="entry name" value="STAT"/>
</dbReference>
<evidence type="ECO:0000256" key="2">
    <source>
        <dbReference type="ARBA" id="ARBA00022999"/>
    </source>
</evidence>
<dbReference type="Gene3D" id="1.10.238.10">
    <property type="entry name" value="EF-hand"/>
    <property type="match status" value="1"/>
</dbReference>
<evidence type="ECO:0000256" key="3">
    <source>
        <dbReference type="PROSITE-ProRule" id="PRU00191"/>
    </source>
</evidence>
<accession>A0ABD0L8S8</accession>
<dbReference type="InterPro" id="IPR036860">
    <property type="entry name" value="SH2_dom_sf"/>
</dbReference>
<evidence type="ECO:0000256" key="4">
    <source>
        <dbReference type="SAM" id="MobiDB-lite"/>
    </source>
</evidence>
<feature type="compositionally biased region" description="Polar residues" evidence="4">
    <location>
        <begin position="710"/>
        <end position="726"/>
    </location>
</feature>
<feature type="region of interest" description="Disordered" evidence="4">
    <location>
        <begin position="617"/>
        <end position="637"/>
    </location>
</feature>
<feature type="region of interest" description="Disordered" evidence="4">
    <location>
        <begin position="554"/>
        <end position="602"/>
    </location>
</feature>
<sequence length="1326" mass="147148">PQVSYESPDEVDLLPKAKLVQLADSCSQKISNEETQDPGIRQLLQTTHFVLTTWRDDIVSRSTGERDVFQNGKLYASPYETFCRLTKKLAESLDMAVKELDVLMTHLKPHISKVWKTTQLHAELSRKPENTVDPNYVEEVCKTACRCVAGLVDCAVNELLQQVDVFGDLQAPGVETQTVTEPLPAPSMKSQFEDAVKHLLQKHLQTILGGEELAQHAFITTVSIYMCHGQDLAYAREHNTVPEPRFKILTDDSSGLRKLGDLDSPAKFPHIKEYREARVEDCVRKETKPVYRQLYFAVYTVQIQFPHTGWSFEVETMSFPVLIRTGASQAVEHAGVQLCLSFVAKNVLDPRVSVPATLKVEDVIQMMDERVRGIGGRGLQPYEKDHLREKLALLESAKGQDAGTITLKALIKDKVVLPRNDESGTGRKGDEMLFSLWHWFYAIINMLEQTVRQPWLDGVIYGFANRQHCKQVLRDKPDGTFLLRFSESTVQGCHENCKGALGFVGKSEEYDIHFLEKYAKAPEEKGALTKSRYLQFIEKFAGLSTKRQFLGSPDAQESSLFTTPPPSPISEAHSETRQHKLQKRHSEGLARSQKISEKTSSLHKDIHDDCGIAGIWSTESNEEDATEPPGKRPRGIFGGVSEIFREEFEDAYMDFDASCQSDTGISSHEDYCESCEEEMAPPRTFAKVASCKEEDEIEPPGNCPREASENAPSQLKTTNQVTTTSLSEDHSEEALSVEPRNILPTDVNVHQKHANQGKPAASPLPIFSKQWQAMHTVTSVGSILQKPGDEFVVSPLVECITGHSEYRFKKSVHIRLPHFLPVDASIDQVRVYCITRCADGRLATTRLKPQSDPCTYAGQQQDGGQDHFPPQTDQTFSDQFQIEPEEAATTNEAILTGKGESFLGTNRDCDMEWERRATFQLTTDGVVDIFTDHFSGYVCTYCGRRGPAVLNVMTCGSHSQEANGQQTAQVSIHAWDGRIHIADFRQDYGIGLHSQIVSNGTLDLLNELQDSVLRVRLSIGKLSGGDWRHTLGDDDLPLIPAEQHLDLNSVLNSCNMGSCPNATRSTRPISAYWMLETQPGLTPTWCSLHCVVHLPVKELHSDSARAFYREDGETSSADCLPSYRASSHDRYAAVPHTTLPQLREMSRISGSQNALPNTLVKQPVRAFFQDRNGDVFNGQVAGVPVLSGGAITSPVAVNHEKQAGIGHFQNSFHSAQDSPSFHEPAETNGTADSSARNSVIDQAAATIAGPAGFSNLTVNQVFYTNNSVNHHNTSIGKIQGKSTIASTVTSNRNHRILYEGDSDRDVYAVSSSRNAELDAEDAEMDT</sequence>
<keyword evidence="2 3" id="KW-0727">SH2 domain</keyword>
<organism evidence="6 7">
    <name type="scientific">Batillaria attramentaria</name>
    <dbReference type="NCBI Taxonomy" id="370345"/>
    <lineage>
        <taxon>Eukaryota</taxon>
        <taxon>Metazoa</taxon>
        <taxon>Spiralia</taxon>
        <taxon>Lophotrochozoa</taxon>
        <taxon>Mollusca</taxon>
        <taxon>Gastropoda</taxon>
        <taxon>Caenogastropoda</taxon>
        <taxon>Sorbeoconcha</taxon>
        <taxon>Cerithioidea</taxon>
        <taxon>Batillariidae</taxon>
        <taxon>Batillaria</taxon>
    </lineage>
</organism>
<feature type="compositionally biased region" description="Polar residues" evidence="4">
    <location>
        <begin position="1210"/>
        <end position="1219"/>
    </location>
</feature>
<feature type="compositionally biased region" description="Basic and acidic residues" evidence="4">
    <location>
        <begin position="572"/>
        <end position="602"/>
    </location>
</feature>
<feature type="region of interest" description="Disordered" evidence="4">
    <location>
        <begin position="1210"/>
        <end position="1235"/>
    </location>
</feature>
<feature type="domain" description="SH2" evidence="5">
    <location>
        <begin position="455"/>
        <end position="492"/>
    </location>
</feature>
<dbReference type="SUPFAM" id="SSF49417">
    <property type="entry name" value="p53-like transcription factors"/>
    <property type="match status" value="1"/>
</dbReference>
<dbReference type="InterPro" id="IPR000980">
    <property type="entry name" value="SH2"/>
</dbReference>
<dbReference type="Proteomes" id="UP001519460">
    <property type="component" value="Unassembled WGS sequence"/>
</dbReference>
<gene>
    <name evidence="6" type="ORF">BaRGS_00012975</name>
</gene>
<protein>
    <recommendedName>
        <fullName evidence="5">SH2 domain-containing protein</fullName>
    </recommendedName>
</protein>
<evidence type="ECO:0000259" key="5">
    <source>
        <dbReference type="PROSITE" id="PS50001"/>
    </source>
</evidence>
<dbReference type="EMBL" id="JACVVK020000072">
    <property type="protein sequence ID" value="KAK7495755.1"/>
    <property type="molecule type" value="Genomic_DNA"/>
</dbReference>
<feature type="region of interest" description="Disordered" evidence="4">
    <location>
        <begin position="692"/>
        <end position="732"/>
    </location>
</feature>
<evidence type="ECO:0000313" key="7">
    <source>
        <dbReference type="Proteomes" id="UP001519460"/>
    </source>
</evidence>
<dbReference type="Gene3D" id="3.30.505.10">
    <property type="entry name" value="SH2 domain"/>
    <property type="match status" value="1"/>
</dbReference>
<dbReference type="PANTHER" id="PTHR11801">
    <property type="entry name" value="SIGNAL TRANSDUCER AND ACTIVATOR OF TRANSCRIPTION"/>
    <property type="match status" value="1"/>
</dbReference>
<name>A0ABD0L8S8_9CAEN</name>
<dbReference type="SUPFAM" id="SSF55550">
    <property type="entry name" value="SH2 domain"/>
    <property type="match status" value="1"/>
</dbReference>
<evidence type="ECO:0000256" key="1">
    <source>
        <dbReference type="ARBA" id="ARBA00005586"/>
    </source>
</evidence>
<dbReference type="PROSITE" id="PS50001">
    <property type="entry name" value="SH2"/>
    <property type="match status" value="1"/>
</dbReference>
<keyword evidence="7" id="KW-1185">Reference proteome</keyword>